<dbReference type="Gene3D" id="3.40.50.150">
    <property type="entry name" value="Vaccinia Virus protein VP39"/>
    <property type="match status" value="2"/>
</dbReference>
<dbReference type="RefSeq" id="WP_150904084.1">
    <property type="nucleotide sequence ID" value="NZ_VTWT01000006.1"/>
</dbReference>
<dbReference type="InterPro" id="IPR002052">
    <property type="entry name" value="DNA_methylase_N6_adenine_CS"/>
</dbReference>
<dbReference type="GO" id="GO:0003677">
    <property type="term" value="F:DNA binding"/>
    <property type="evidence" value="ECO:0007669"/>
    <property type="project" value="InterPro"/>
</dbReference>
<accession>A0A5N1IRY1</accession>
<keyword evidence="3" id="KW-0808">Transferase</keyword>
<evidence type="ECO:0000256" key="3">
    <source>
        <dbReference type="ARBA" id="ARBA00022679"/>
    </source>
</evidence>
<keyword evidence="6" id="KW-1185">Reference proteome</keyword>
<dbReference type="InterPro" id="IPR002941">
    <property type="entry name" value="DNA_methylase_N4/N6"/>
</dbReference>
<evidence type="ECO:0000259" key="4">
    <source>
        <dbReference type="Pfam" id="PF01555"/>
    </source>
</evidence>
<dbReference type="AlphaFoldDB" id="A0A5N1IRY1"/>
<evidence type="ECO:0000313" key="5">
    <source>
        <dbReference type="EMBL" id="KAA9332671.1"/>
    </source>
</evidence>
<dbReference type="InterPro" id="IPR029063">
    <property type="entry name" value="SAM-dependent_MTases_sf"/>
</dbReference>
<dbReference type="Proteomes" id="UP000326570">
    <property type="component" value="Unassembled WGS sequence"/>
</dbReference>
<reference evidence="5 6" key="1">
    <citation type="submission" date="2019-09" db="EMBL/GenBank/DDBJ databases">
        <title>Genome sequence of Adhaeribacter sp. M2.</title>
        <authorList>
            <person name="Srinivasan S."/>
        </authorList>
    </citation>
    <scope>NUCLEOTIDE SEQUENCE [LARGE SCALE GENOMIC DNA]</scope>
    <source>
        <strain evidence="5 6">M2</strain>
    </source>
</reference>
<evidence type="ECO:0000256" key="2">
    <source>
        <dbReference type="ARBA" id="ARBA00022603"/>
    </source>
</evidence>
<comment type="similarity">
    <text evidence="1">Belongs to the N(4)/N(6)-methyltransferase family.</text>
</comment>
<protein>
    <submittedName>
        <fullName evidence="5">DNA methylase</fullName>
    </submittedName>
</protein>
<sequence>MTKDKILCLGKEFTTEEERRAFFRSELRAKLPDLKSIDGFPFGEDEDIIELSDPPYYTACPNPWLNDFVFNWETKKAVLSNRMDNFLVSEPYSGDVNEGKNNPIYNAHGYHTKVPHPAVMRYILHYTQPGDIVLDGFAGTGMAGVAAQLCAFPDPETHYRIENEFKDLGLKPPVWGTRNAILSDLSPIASFIAYNYNTPKEADSFKKETQKLMAELEAECGWMYETFHTNAIKGRINYTIWSSVFSCPQCSGEIVFWETAIDKDKGAVLDEFLCPHCGATQSKRQLDKAWVTIFDSAINQSIRQAKIVPVLINYTVSGKRFEKVPDENDIALIRKIEELEIPFWFPKDRMPEGDEARRNDRDGITHLHHFYTKRNNYVIASIWEKASKIPHFRWAISGIIQRANKQHQIAVSRVGGEKANAGGKTAGHRRGTLYIPSIQVEFSVFELIYERLKIIQKALLKRSTPVAISTQSSTKLQLKDESVDYIFVDPPFGANIMYSELNFLWEGWLKVKTNNKKEAIENRFQGKSLFEYQFLIESCFHEFYRVLRPGKWMTVEFSNTSASVWNSIQNALQRVGFIVSNVSFLNKKQETHSARTSSTAVKQDLVISCYKPSKDFVDKIESSGSEVIVWDFISEHLQHLPVHSKREKSTTAIIERSPKILYDRLITFYLMRGLPIPINAKEFQDGLKQRFATRDDMFFTSVQAAEYDEKKALAPNFVQLALIIGNESDAIEWLKSRLRSKPQKYNDIMPDFRIATQSLRKGDTLPELQEILNENFIQETDGSWRTPDPSEAKDREILRTKVLLKEFNEYIAIIKQPKAKKLKEVRVESLRTGFKNCWDNKDFKTILELGDMIPQNILLEDEKLLMYYDIAKDRV</sequence>
<organism evidence="5 6">
    <name type="scientific">Adhaeribacter soli</name>
    <dbReference type="NCBI Taxonomy" id="2607655"/>
    <lineage>
        <taxon>Bacteria</taxon>
        <taxon>Pseudomonadati</taxon>
        <taxon>Bacteroidota</taxon>
        <taxon>Cytophagia</taxon>
        <taxon>Cytophagales</taxon>
        <taxon>Hymenobacteraceae</taxon>
        <taxon>Adhaeribacter</taxon>
    </lineage>
</organism>
<proteinExistence type="inferred from homology"/>
<dbReference type="GO" id="GO:0008170">
    <property type="term" value="F:N-methyltransferase activity"/>
    <property type="evidence" value="ECO:0007669"/>
    <property type="project" value="InterPro"/>
</dbReference>
<dbReference type="GO" id="GO:0032259">
    <property type="term" value="P:methylation"/>
    <property type="evidence" value="ECO:0007669"/>
    <property type="project" value="UniProtKB-KW"/>
</dbReference>
<dbReference type="PROSITE" id="PS00092">
    <property type="entry name" value="N6_MTASE"/>
    <property type="match status" value="1"/>
</dbReference>
<dbReference type="Pfam" id="PF01555">
    <property type="entry name" value="N6_N4_Mtase"/>
    <property type="match status" value="1"/>
</dbReference>
<keyword evidence="2 5" id="KW-0489">Methyltransferase</keyword>
<gene>
    <name evidence="5" type="ORF">F0P94_11730</name>
</gene>
<evidence type="ECO:0000256" key="1">
    <source>
        <dbReference type="ARBA" id="ARBA00006594"/>
    </source>
</evidence>
<dbReference type="EMBL" id="VTWT01000006">
    <property type="protein sequence ID" value="KAA9332671.1"/>
    <property type="molecule type" value="Genomic_DNA"/>
</dbReference>
<evidence type="ECO:0000313" key="6">
    <source>
        <dbReference type="Proteomes" id="UP000326570"/>
    </source>
</evidence>
<comment type="caution">
    <text evidence="5">The sequence shown here is derived from an EMBL/GenBank/DDBJ whole genome shotgun (WGS) entry which is preliminary data.</text>
</comment>
<feature type="domain" description="DNA methylase N-4/N-6" evidence="4">
    <location>
        <begin position="101"/>
        <end position="148"/>
    </location>
</feature>
<name>A0A5N1IRY1_9BACT</name>
<dbReference type="SUPFAM" id="SSF53335">
    <property type="entry name" value="S-adenosyl-L-methionine-dependent methyltransferases"/>
    <property type="match status" value="2"/>
</dbReference>